<keyword evidence="1" id="KW-0547">Nucleotide-binding</keyword>
<evidence type="ECO:0000256" key="3">
    <source>
        <dbReference type="ARBA" id="ARBA00023224"/>
    </source>
</evidence>
<dbReference type="CDD" id="cd00066">
    <property type="entry name" value="G-alpha"/>
    <property type="match status" value="1"/>
</dbReference>
<dbReference type="Proteomes" id="UP001227230">
    <property type="component" value="Chromosome 17"/>
</dbReference>
<reference evidence="5 6" key="1">
    <citation type="journal article" date="2023" name="Hortic Res">
        <title>The complete reference genome for grapevine (Vitis vinifera L.) genetics and breeding.</title>
        <authorList>
            <person name="Shi X."/>
            <person name="Cao S."/>
            <person name="Wang X."/>
            <person name="Huang S."/>
            <person name="Wang Y."/>
            <person name="Liu Z."/>
            <person name="Liu W."/>
            <person name="Leng X."/>
            <person name="Peng Y."/>
            <person name="Wang N."/>
            <person name="Wang Y."/>
            <person name="Ma Z."/>
            <person name="Xu X."/>
            <person name="Zhang F."/>
            <person name="Xue H."/>
            <person name="Zhong H."/>
            <person name="Wang Y."/>
            <person name="Zhang K."/>
            <person name="Velt A."/>
            <person name="Avia K."/>
            <person name="Holtgrawe D."/>
            <person name="Grimplet J."/>
            <person name="Matus J.T."/>
            <person name="Ware D."/>
            <person name="Wu X."/>
            <person name="Wang H."/>
            <person name="Liu C."/>
            <person name="Fang Y."/>
            <person name="Rustenholz C."/>
            <person name="Cheng Z."/>
            <person name="Xiao H."/>
            <person name="Zhou Y."/>
        </authorList>
    </citation>
    <scope>NUCLEOTIDE SEQUENCE [LARGE SCALE GENOMIC DNA]</scope>
    <source>
        <strain evidence="6">cv. Pinot noir / PN40024</strain>
        <tissue evidence="5">Leaf</tissue>
    </source>
</reference>
<dbReference type="SUPFAM" id="SSF47895">
    <property type="entry name" value="Transducin (alpha subunit), insertion domain"/>
    <property type="match status" value="1"/>
</dbReference>
<evidence type="ECO:0000256" key="2">
    <source>
        <dbReference type="ARBA" id="ARBA00023134"/>
    </source>
</evidence>
<dbReference type="SUPFAM" id="SSF52540">
    <property type="entry name" value="P-loop containing nucleoside triphosphate hydrolases"/>
    <property type="match status" value="1"/>
</dbReference>
<dbReference type="EMBL" id="CP126664">
    <property type="protein sequence ID" value="WKA08995.1"/>
    <property type="molecule type" value="Genomic_DNA"/>
</dbReference>
<dbReference type="Gene3D" id="1.10.400.10">
    <property type="entry name" value="GI Alpha 1, domain 2-like"/>
    <property type="match status" value="1"/>
</dbReference>
<name>A0ABY9DMY3_VITVI</name>
<dbReference type="InterPro" id="IPR011025">
    <property type="entry name" value="GproteinA_insert"/>
</dbReference>
<feature type="compositionally biased region" description="Polar residues" evidence="4">
    <location>
        <begin position="875"/>
        <end position="889"/>
    </location>
</feature>
<dbReference type="PANTHER" id="PTHR10218:SF317">
    <property type="entry name" value="EXTRA-LARGE GUANINE NUCLEOTIDE-BINDING PROTEIN 3-LIKE"/>
    <property type="match status" value="1"/>
</dbReference>
<dbReference type="Pfam" id="PF00503">
    <property type="entry name" value="G-alpha"/>
    <property type="match status" value="1"/>
</dbReference>
<evidence type="ECO:0000256" key="4">
    <source>
        <dbReference type="SAM" id="MobiDB-lite"/>
    </source>
</evidence>
<dbReference type="InterPro" id="IPR001019">
    <property type="entry name" value="Gprotein_alpha_su"/>
</dbReference>
<evidence type="ECO:0000313" key="5">
    <source>
        <dbReference type="EMBL" id="WKA08995.1"/>
    </source>
</evidence>
<dbReference type="PROSITE" id="PS51882">
    <property type="entry name" value="G_ALPHA"/>
    <property type="match status" value="1"/>
</dbReference>
<evidence type="ECO:0000313" key="6">
    <source>
        <dbReference type="Proteomes" id="UP001227230"/>
    </source>
</evidence>
<feature type="compositionally biased region" description="Low complexity" evidence="4">
    <location>
        <begin position="110"/>
        <end position="123"/>
    </location>
</feature>
<dbReference type="Gene3D" id="3.40.50.300">
    <property type="entry name" value="P-loop containing nucleotide triphosphate hydrolases"/>
    <property type="match status" value="1"/>
</dbReference>
<protein>
    <recommendedName>
        <fullName evidence="7">Extra-large guanine nucleotide-binding protein 3</fullName>
    </recommendedName>
</protein>
<accession>A0ABY9DMY3</accession>
<feature type="region of interest" description="Disordered" evidence="4">
    <location>
        <begin position="869"/>
        <end position="889"/>
    </location>
</feature>
<keyword evidence="6" id="KW-1185">Reference proteome</keyword>
<feature type="region of interest" description="Disordered" evidence="4">
    <location>
        <begin position="187"/>
        <end position="206"/>
    </location>
</feature>
<feature type="compositionally biased region" description="Polar residues" evidence="4">
    <location>
        <begin position="146"/>
        <end position="158"/>
    </location>
</feature>
<gene>
    <name evidence="5" type="ORF">VitviT2T_026674</name>
</gene>
<evidence type="ECO:0000256" key="1">
    <source>
        <dbReference type="ARBA" id="ARBA00022741"/>
    </source>
</evidence>
<keyword evidence="3" id="KW-0807">Transducer</keyword>
<dbReference type="PANTHER" id="PTHR10218">
    <property type="entry name" value="GTP-BINDING PROTEIN ALPHA SUBUNIT"/>
    <property type="match status" value="1"/>
</dbReference>
<dbReference type="SMART" id="SM00275">
    <property type="entry name" value="G_alpha"/>
    <property type="match status" value="1"/>
</dbReference>
<dbReference type="PRINTS" id="PR00318">
    <property type="entry name" value="GPROTEINA"/>
</dbReference>
<organism evidence="5 6">
    <name type="scientific">Vitis vinifera</name>
    <name type="common">Grape</name>
    <dbReference type="NCBI Taxonomy" id="29760"/>
    <lineage>
        <taxon>Eukaryota</taxon>
        <taxon>Viridiplantae</taxon>
        <taxon>Streptophyta</taxon>
        <taxon>Embryophyta</taxon>
        <taxon>Tracheophyta</taxon>
        <taxon>Spermatophyta</taxon>
        <taxon>Magnoliopsida</taxon>
        <taxon>eudicotyledons</taxon>
        <taxon>Gunneridae</taxon>
        <taxon>Pentapetalae</taxon>
        <taxon>rosids</taxon>
        <taxon>Vitales</taxon>
        <taxon>Vitaceae</taxon>
        <taxon>Viteae</taxon>
        <taxon>Vitis</taxon>
    </lineage>
</organism>
<sequence length="889" mass="100738">MASDVEGEKLWEEVLRKMLPVGAPLPDEEHLDYSIAVEYEGPPVPYRVPIVDPLDVDSLSIRSSSMVSVSASDLQSIPVAAPILPVVKVTNYSRFNRVRNGASLRELRSPVESGRSSSSVWRGQLGSRNSEVEDSDCGNGRGELFSSASSVQDPNSVSTSTLASLKPVAEGRRSTMVTFNVARESEIDEDEFSSPRSSVPDATDSPIMLRNQEKGTRKRGVCSRCGKRNRLKEREACIVCDARYCKNCLLKAMGSMPEGRKCVSCLGQPINESKRSSLGKYSRMLSKACSPLEVGQIMKAEKECLANQLRPEQLIVNGRQLRQEELAEVLGCSIPPQKLKPGRYWYDKDSGLWGKEGEKPDRIISSKLNIGGKLQLDASNGSTKVFINGREITKIELRVLKMANVQCPRDTHFWLYDDGSYEEEGQNNIKGNIWGKASTRFICSLFSLPVPPGIFQGPKEDPTAFSSRSVPEYLEQGRVQKLLLFGLEGSGTSTLFKQAKYLYGNKFTPQELQSIKLMIQSNMYKYLSLLLEGRERFEEEALMERKNNVSDAEGSDPGETGVDQSKPCIYSINQKFKHFSDWLLGIMAMGDLDAIFPAATREYAPLVDELWKDPAIQETYKRREELLFLPDVAKYFLDRAIEISSNEYEPSQKDILYAEGVTQSNGLAFMEFSFDDRSPMSETYNENLECPPPSSKYQLIRINSKGLHDGCKWLDMFEDVRAVIFCVALSDYDHMYTDSAGSLYNKMLASRDLFESLVRHPCFIDTRFVLLLNKYDAFEEKINRSPLAVCEWFWEFSPVRPHHNNQSLAHQAYYYVAMKFKDLYHSISSRKLFVWKTRAREPSSVDEAFKFIREVLKWEEDKDDNTYDITGDESFYSTEPSSSPYIRQE</sequence>
<keyword evidence="2" id="KW-0342">GTP-binding</keyword>
<evidence type="ECO:0008006" key="7">
    <source>
        <dbReference type="Google" id="ProtNLM"/>
    </source>
</evidence>
<feature type="region of interest" description="Disordered" evidence="4">
    <location>
        <begin position="106"/>
        <end position="158"/>
    </location>
</feature>
<proteinExistence type="predicted"/>
<dbReference type="InterPro" id="IPR027417">
    <property type="entry name" value="P-loop_NTPase"/>
</dbReference>